<dbReference type="Proteomes" id="UP001732700">
    <property type="component" value="Chromosome 7A"/>
</dbReference>
<keyword evidence="2" id="KW-1185">Reference proteome</keyword>
<evidence type="ECO:0000313" key="1">
    <source>
        <dbReference type="EnsemblPlants" id="AVESA.00010b.r2.7AG1220710.1.CDS.1"/>
    </source>
</evidence>
<dbReference type="EnsemblPlants" id="AVESA.00010b.r2.7AG1220710.1">
    <property type="protein sequence ID" value="AVESA.00010b.r2.7AG1220710.1.CDS.1"/>
    <property type="gene ID" value="AVESA.00010b.r2.7AG1220710"/>
</dbReference>
<evidence type="ECO:0000313" key="2">
    <source>
        <dbReference type="Proteomes" id="UP001732700"/>
    </source>
</evidence>
<protein>
    <submittedName>
        <fullName evidence="1">Uncharacterized protein</fullName>
    </submittedName>
</protein>
<proteinExistence type="predicted"/>
<organism evidence="1 2">
    <name type="scientific">Avena sativa</name>
    <name type="common">Oat</name>
    <dbReference type="NCBI Taxonomy" id="4498"/>
    <lineage>
        <taxon>Eukaryota</taxon>
        <taxon>Viridiplantae</taxon>
        <taxon>Streptophyta</taxon>
        <taxon>Embryophyta</taxon>
        <taxon>Tracheophyta</taxon>
        <taxon>Spermatophyta</taxon>
        <taxon>Magnoliopsida</taxon>
        <taxon>Liliopsida</taxon>
        <taxon>Poales</taxon>
        <taxon>Poaceae</taxon>
        <taxon>BOP clade</taxon>
        <taxon>Pooideae</taxon>
        <taxon>Poodae</taxon>
        <taxon>Poeae</taxon>
        <taxon>Poeae Chloroplast Group 1 (Aveneae type)</taxon>
        <taxon>Aveninae</taxon>
        <taxon>Avena</taxon>
    </lineage>
</organism>
<accession>A0ACD5ZTG4</accession>
<reference evidence="1" key="1">
    <citation type="submission" date="2021-05" db="EMBL/GenBank/DDBJ databases">
        <authorList>
            <person name="Scholz U."/>
            <person name="Mascher M."/>
            <person name="Fiebig A."/>
        </authorList>
    </citation>
    <scope>NUCLEOTIDE SEQUENCE [LARGE SCALE GENOMIC DNA]</scope>
</reference>
<reference evidence="1" key="2">
    <citation type="submission" date="2025-09" db="UniProtKB">
        <authorList>
            <consortium name="EnsemblPlants"/>
        </authorList>
    </citation>
    <scope>IDENTIFICATION</scope>
</reference>
<name>A0ACD5ZTG4_AVESA</name>
<sequence length="345" mass="36995">MAGSISAALLLLLNMAGALLSPRAPQAPPAADDEAVDFFFFPFLVLYKSGRVERFMGTDAVPASVDPATGVASKDVAIDAAAGLAVRLYLPNTTTAEKLPLLVFYHGGAFVTESAFSPTYQRYLNALVSKAGVLAVSVDYHLSPERRLPTAYDDAWTVLRWAVRVRGALAGSPRRPHAAVPRRRQRRRQHRAQHGHARRPGGPGRRRDDHPGHSAAGSLLLGEASRAVGDAGPGGAAVAGPHVELRLRGEVRRRRPGDQPGGHGEGRVAAARVRARAGDRGGAGHAERQGPRVRRRARRQRVGRRGAAVRDARRGPRLLSFKARRREGGQGDGGGRGLHQRQPIT</sequence>